<evidence type="ECO:0000313" key="3">
    <source>
        <dbReference type="EMBL" id="HIS36171.1"/>
    </source>
</evidence>
<feature type="transmembrane region" description="Helical" evidence="1">
    <location>
        <begin position="12"/>
        <end position="34"/>
    </location>
</feature>
<dbReference type="InterPro" id="IPR045584">
    <property type="entry name" value="Pilin-like"/>
</dbReference>
<dbReference type="InterPro" id="IPR046721">
    <property type="entry name" value="DUF6613"/>
</dbReference>
<keyword evidence="1" id="KW-1133">Transmembrane helix</keyword>
<keyword evidence="1" id="KW-0812">Transmembrane</keyword>
<sequence>MKTYQGFTLAEVLITLGIIGIVAAMTLPALTGSYKNQERSARVKKFYSMMSQVILLSENENGPIEYWEKGAGDIKNEDGEHDMHQNGKECQQFFYKYIKKYIKNLKSETAENNESLCEYKIIFADGSSLCAHNGKCMDLIYDINGEKQPDKEGYDRFRFIICTGNDNAVDDAVLRCGSKDKRFCTYGPNIYKTRETAYNACKTAPAYCSTLLQYDNFEFKKDYPFKL</sequence>
<accession>A0A9D1JMQ3</accession>
<evidence type="ECO:0000313" key="4">
    <source>
        <dbReference type="Proteomes" id="UP000823928"/>
    </source>
</evidence>
<dbReference type="Gene3D" id="3.30.700.10">
    <property type="entry name" value="Glycoprotein, Type 4 Pilin"/>
    <property type="match status" value="1"/>
</dbReference>
<dbReference type="InterPro" id="IPR012902">
    <property type="entry name" value="N_methyl_site"/>
</dbReference>
<dbReference type="SUPFAM" id="SSF54523">
    <property type="entry name" value="Pili subunits"/>
    <property type="match status" value="1"/>
</dbReference>
<evidence type="ECO:0000256" key="1">
    <source>
        <dbReference type="SAM" id="Phobius"/>
    </source>
</evidence>
<reference evidence="3" key="2">
    <citation type="journal article" date="2021" name="PeerJ">
        <title>Extensive microbial diversity within the chicken gut microbiome revealed by metagenomics and culture.</title>
        <authorList>
            <person name="Gilroy R."/>
            <person name="Ravi A."/>
            <person name="Getino M."/>
            <person name="Pursley I."/>
            <person name="Horton D.L."/>
            <person name="Alikhan N.F."/>
            <person name="Baker D."/>
            <person name="Gharbi K."/>
            <person name="Hall N."/>
            <person name="Watson M."/>
            <person name="Adriaenssens E.M."/>
            <person name="Foster-Nyarko E."/>
            <person name="Jarju S."/>
            <person name="Secka A."/>
            <person name="Antonio M."/>
            <person name="Oren A."/>
            <person name="Chaudhuri R.R."/>
            <person name="La Ragione R."/>
            <person name="Hildebrand F."/>
            <person name="Pallen M.J."/>
        </authorList>
    </citation>
    <scope>NUCLEOTIDE SEQUENCE</scope>
    <source>
        <strain evidence="3">6276</strain>
    </source>
</reference>
<dbReference type="EMBL" id="DVIU01000121">
    <property type="protein sequence ID" value="HIS36171.1"/>
    <property type="molecule type" value="Genomic_DNA"/>
</dbReference>
<dbReference type="Proteomes" id="UP000823928">
    <property type="component" value="Unassembled WGS sequence"/>
</dbReference>
<gene>
    <name evidence="3" type="ORF">IAC10_06025</name>
</gene>
<comment type="caution">
    <text evidence="3">The sequence shown here is derived from an EMBL/GenBank/DDBJ whole genome shotgun (WGS) entry which is preliminary data.</text>
</comment>
<keyword evidence="1" id="KW-0472">Membrane</keyword>
<dbReference type="Pfam" id="PF20318">
    <property type="entry name" value="DUF6613"/>
    <property type="match status" value="1"/>
</dbReference>
<protein>
    <submittedName>
        <fullName evidence="3">Type II secretion system protein</fullName>
    </submittedName>
</protein>
<dbReference type="AlphaFoldDB" id="A0A9D1JMQ3"/>
<feature type="domain" description="DUF6613" evidence="2">
    <location>
        <begin position="30"/>
        <end position="227"/>
    </location>
</feature>
<organism evidence="3 4">
    <name type="scientific">Candidatus Scatousia excrementigallinarum</name>
    <dbReference type="NCBI Taxonomy" id="2840935"/>
    <lineage>
        <taxon>Bacteria</taxon>
        <taxon>Candidatus Scatousia</taxon>
    </lineage>
</organism>
<dbReference type="Pfam" id="PF07963">
    <property type="entry name" value="N_methyl"/>
    <property type="match status" value="1"/>
</dbReference>
<reference evidence="3" key="1">
    <citation type="submission" date="2020-10" db="EMBL/GenBank/DDBJ databases">
        <authorList>
            <person name="Gilroy R."/>
        </authorList>
    </citation>
    <scope>NUCLEOTIDE SEQUENCE</scope>
    <source>
        <strain evidence="3">6276</strain>
    </source>
</reference>
<dbReference type="NCBIfam" id="TIGR02532">
    <property type="entry name" value="IV_pilin_GFxxxE"/>
    <property type="match status" value="1"/>
</dbReference>
<name>A0A9D1JMQ3_9BACT</name>
<proteinExistence type="predicted"/>
<evidence type="ECO:0000259" key="2">
    <source>
        <dbReference type="Pfam" id="PF20318"/>
    </source>
</evidence>